<dbReference type="PANTHER" id="PTHR43475">
    <property type="entry name" value="METHYLTHIORIBOSE-1-PHOSPHATE ISOMERASE"/>
    <property type="match status" value="1"/>
</dbReference>
<comment type="pathway">
    <text evidence="6">Amino-acid biosynthesis; L-methionine biosynthesis via salvage pathway; L-methionine from S-methyl-5-thio-alpha-D-ribose 1-phosphate: step 1/6.</text>
</comment>
<dbReference type="Proteomes" id="UP001151516">
    <property type="component" value="Unassembled WGS sequence"/>
</dbReference>
<dbReference type="GO" id="GO:0046523">
    <property type="term" value="F:S-methyl-5-thioribose-1-phosphate isomerase activity"/>
    <property type="evidence" value="ECO:0007669"/>
    <property type="project" value="UniProtKB-UniRule"/>
</dbReference>
<comment type="similarity">
    <text evidence="6">Belongs to the eIF-2B alpha/beta/delta subunits family. MtnA subfamily.</text>
</comment>
<comment type="subcellular location">
    <subcellularLocation>
        <location evidence="6">Cytoplasm</location>
    </subcellularLocation>
    <subcellularLocation>
        <location evidence="6">Nucleus</location>
    </subcellularLocation>
</comment>
<dbReference type="NCBIfam" id="TIGR00524">
    <property type="entry name" value="eIF-2B_rel"/>
    <property type="match status" value="1"/>
</dbReference>
<evidence type="ECO:0000256" key="3">
    <source>
        <dbReference type="ARBA" id="ARBA00023167"/>
    </source>
</evidence>
<evidence type="ECO:0000313" key="7">
    <source>
        <dbReference type="EMBL" id="KAJ2686645.1"/>
    </source>
</evidence>
<feature type="active site" description="Proton donor" evidence="6">
    <location>
        <position position="252"/>
    </location>
</feature>
<dbReference type="EMBL" id="JANBTX010000099">
    <property type="protein sequence ID" value="KAJ2686645.1"/>
    <property type="molecule type" value="Genomic_DNA"/>
</dbReference>
<dbReference type="HAMAP" id="MF_01678">
    <property type="entry name" value="Salvage_MtnA"/>
    <property type="match status" value="1"/>
</dbReference>
<feature type="site" description="Transition state stabilizer" evidence="6">
    <location>
        <position position="171"/>
    </location>
</feature>
<evidence type="ECO:0000256" key="2">
    <source>
        <dbReference type="ARBA" id="ARBA00022605"/>
    </source>
</evidence>
<comment type="function">
    <text evidence="6">Catalyzes the interconversion of methylthioribose-1-phosphate (MTR-1-P) into methylthioribulose-1-phosphate (MTRu-1-P).</text>
</comment>
<dbReference type="InterPro" id="IPR027363">
    <property type="entry name" value="M1Pi_N"/>
</dbReference>
<protein>
    <recommendedName>
        <fullName evidence="6">Methylthioribose-1-phosphate isomerase</fullName>
        <shortName evidence="6">M1Pi</shortName>
        <shortName evidence="6">MTR-1-P isomerase</shortName>
        <ecNumber evidence="6">5.3.1.23</ecNumber>
    </recommendedName>
    <alternativeName>
        <fullName evidence="6">S-methyl-5-thioribose-1-phosphate isomerase</fullName>
    </alternativeName>
    <alternativeName>
        <fullName evidence="6">Translation initiation factor eIF-2B subunit alpha/beta/delta-like protein</fullName>
    </alternativeName>
</protein>
<keyword evidence="3 6" id="KW-0486">Methionine biosynthesis</keyword>
<dbReference type="InterPro" id="IPR037171">
    <property type="entry name" value="NagB/RpiA_transferase-like"/>
</dbReference>
<evidence type="ECO:0000256" key="5">
    <source>
        <dbReference type="ARBA" id="ARBA00023242"/>
    </source>
</evidence>
<dbReference type="Gene3D" id="1.20.120.420">
    <property type="entry name" value="translation initiation factor eif-2b, domain 1"/>
    <property type="match status" value="1"/>
</dbReference>
<keyword evidence="5 6" id="KW-0539">Nucleus</keyword>
<dbReference type="EC" id="5.3.1.23" evidence="6"/>
<dbReference type="Pfam" id="PF01008">
    <property type="entry name" value="IF-2B"/>
    <property type="match status" value="1"/>
</dbReference>
<gene>
    <name evidence="6 7" type="primary">MRI1</name>
    <name evidence="7" type="ORF">IWW39_003494</name>
</gene>
<evidence type="ECO:0000313" key="8">
    <source>
        <dbReference type="Proteomes" id="UP001151516"/>
    </source>
</evidence>
<dbReference type="InterPro" id="IPR011559">
    <property type="entry name" value="Initiation_fac_2B_a/b/d"/>
</dbReference>
<dbReference type="OrthoDB" id="2461at2759"/>
<dbReference type="AlphaFoldDB" id="A0A9W8L3K4"/>
<keyword evidence="2 6" id="KW-0028">Amino-acid biosynthesis</keyword>
<dbReference type="InterPro" id="IPR005251">
    <property type="entry name" value="IF-M1Pi"/>
</dbReference>
<reference evidence="7" key="1">
    <citation type="submission" date="2022-07" db="EMBL/GenBank/DDBJ databases">
        <title>Phylogenomic reconstructions and comparative analyses of Kickxellomycotina fungi.</title>
        <authorList>
            <person name="Reynolds N.K."/>
            <person name="Stajich J.E."/>
            <person name="Barry K."/>
            <person name="Grigoriev I.V."/>
            <person name="Crous P."/>
            <person name="Smith M.E."/>
        </authorList>
    </citation>
    <scope>NUCLEOTIDE SEQUENCE</scope>
    <source>
        <strain evidence="7">CBS 109367</strain>
    </source>
</reference>
<proteinExistence type="inferred from homology"/>
<dbReference type="FunFam" id="3.40.50.10470:FF:000003">
    <property type="entry name" value="Methylthioribose-1-phosphate isomerase"/>
    <property type="match status" value="1"/>
</dbReference>
<dbReference type="InterPro" id="IPR000649">
    <property type="entry name" value="IF-2B-related"/>
</dbReference>
<dbReference type="GO" id="GO:0005634">
    <property type="term" value="C:nucleus"/>
    <property type="evidence" value="ECO:0007669"/>
    <property type="project" value="UniProtKB-SubCell"/>
</dbReference>
<dbReference type="NCBIfam" id="TIGR00512">
    <property type="entry name" value="salvage_mtnA"/>
    <property type="match status" value="1"/>
</dbReference>
<comment type="catalytic activity">
    <reaction evidence="6">
        <text>5-(methylsulfanyl)-alpha-D-ribose 1-phosphate = 5-(methylsulfanyl)-D-ribulose 1-phosphate</text>
        <dbReference type="Rhea" id="RHEA:19989"/>
        <dbReference type="ChEBI" id="CHEBI:58533"/>
        <dbReference type="ChEBI" id="CHEBI:58548"/>
        <dbReference type="EC" id="5.3.1.23"/>
    </reaction>
</comment>
<name>A0A9W8L3K4_9FUNG</name>
<dbReference type="SUPFAM" id="SSF100950">
    <property type="entry name" value="NagB/RpiA/CoA transferase-like"/>
    <property type="match status" value="1"/>
</dbReference>
<evidence type="ECO:0000256" key="6">
    <source>
        <dbReference type="HAMAP-Rule" id="MF_03119"/>
    </source>
</evidence>
<dbReference type="NCBIfam" id="NF004326">
    <property type="entry name" value="PRK05720.1"/>
    <property type="match status" value="1"/>
</dbReference>
<sequence length="379" mass="40018">MSLLLEGASKLQAIRWVRPRLDILDQLLLPHASTYIDIRTSADGHRAIATMQTRGAPAIAIVAALSLAAELLGSYEKVSAMGAEAAAALIEQRLDYLGTSRPTAVNLFDAITKLKAVVGRALASGHSVVDAYVDAAEAMLAADVADNQNIGRFGAEFIERHGGPLKVLTHCNTGALATAGHGTALGIIRSLHGSGELEHVFFTETRPYNQGARLTSYELLVEGIPATMVCDSAVSALLRSDPSIRAIVVGADRVARNGDTANKIGTYQLAIAAKFHGRDFIVAAPTTSIDLEMESGKGIVIEERGMDEVLVTEGFAADSVVDGQLERAAVRVAPVGVRAWNPSFDVTPAGLITAVVTEKGVFVKSEGAEEFNLLESLHK</sequence>
<comment type="caution">
    <text evidence="7">The sequence shown here is derived from an EMBL/GenBank/DDBJ whole genome shotgun (WGS) entry which is preliminary data.</text>
</comment>
<keyword evidence="1 6" id="KW-0963">Cytoplasm</keyword>
<dbReference type="InterPro" id="IPR042529">
    <property type="entry name" value="IF_2B-like_C"/>
</dbReference>
<dbReference type="PANTHER" id="PTHR43475:SF1">
    <property type="entry name" value="METHYLTHIORIBOSE-1-PHOSPHATE ISOMERASE"/>
    <property type="match status" value="1"/>
</dbReference>
<keyword evidence="4 6" id="KW-0413">Isomerase</keyword>
<dbReference type="FunFam" id="1.20.120.420:FF:000003">
    <property type="entry name" value="Methylthioribose-1-phosphate isomerase"/>
    <property type="match status" value="1"/>
</dbReference>
<dbReference type="Gene3D" id="3.40.50.10470">
    <property type="entry name" value="Translation initiation factor eif-2b, domain 2"/>
    <property type="match status" value="1"/>
</dbReference>
<keyword evidence="8" id="KW-1185">Reference proteome</keyword>
<evidence type="ECO:0000256" key="1">
    <source>
        <dbReference type="ARBA" id="ARBA00022490"/>
    </source>
</evidence>
<dbReference type="GO" id="GO:0019509">
    <property type="term" value="P:L-methionine salvage from methylthioadenosine"/>
    <property type="evidence" value="ECO:0007669"/>
    <property type="project" value="UniProtKB-UniRule"/>
</dbReference>
<accession>A0A9W8L3K4</accession>
<organism evidence="7 8">
    <name type="scientific">Coemansia spiralis</name>
    <dbReference type="NCBI Taxonomy" id="417178"/>
    <lineage>
        <taxon>Eukaryota</taxon>
        <taxon>Fungi</taxon>
        <taxon>Fungi incertae sedis</taxon>
        <taxon>Zoopagomycota</taxon>
        <taxon>Kickxellomycotina</taxon>
        <taxon>Kickxellomycetes</taxon>
        <taxon>Kickxellales</taxon>
        <taxon>Kickxellaceae</taxon>
        <taxon>Coemansia</taxon>
    </lineage>
</organism>
<dbReference type="GO" id="GO:0005737">
    <property type="term" value="C:cytoplasm"/>
    <property type="evidence" value="ECO:0007669"/>
    <property type="project" value="UniProtKB-SubCell"/>
</dbReference>
<evidence type="ECO:0000256" key="4">
    <source>
        <dbReference type="ARBA" id="ARBA00023235"/>
    </source>
</evidence>